<dbReference type="Gene3D" id="2.60.120.260">
    <property type="entry name" value="Galactose-binding domain-like"/>
    <property type="match status" value="2"/>
</dbReference>
<evidence type="ECO:0000256" key="10">
    <source>
        <dbReference type="ARBA" id="ARBA00022692"/>
    </source>
</evidence>
<sequence>MKNAKKATVASLMLLTLSGASYSQIAGAASVKRTARASADVTAAAVDTLPVPATAHQGRLSFESIGVGQTIHLVGVNGEMGIPFGLRNDETVAKASLRLSVSYSPALLSDLSHLIILVNNEIIRSVPLLRENANGLEIVIPVDPAIFLPGENRINLRFIGHYTRDCEDPVHSSLWMNISNKRSFLDLEMVKTPLQADLERLPAPFFDRFETGRLNLPFIFRANPSEDMLEAAGYVASWIGSSRGFRGASFQPVTDGIPAGNGIVFTTGRNPIAGLGDDHITGPTIAIVKNPNDASSQLLVVMGRNGEELKQAAAVLATRSATLEGQRVVVDDVKIPTYKPYEAPKWIRTDRPVKLSELIQSPQDLIGNSIMPGPLEVNFKSAPDLFFWPYSGPRMDVKYRYPYGSWLDRKRSRLDISLNQQYVSTLPIGEKTWIDRLLGRDGAVGIRNRGKRSIPSYTLAPSNYLSFFYDLQLADKGRCQAVLPNNVRSSIDPDSSINLMHAHHLARLPDLGLFAGAGYPFTRIADLGNSTILMEEHPTAGAIQAYLGLMARFSSFTGAAVTRVTVQEGINPDRLKGRDLLIIGGPSLSENNLLENAPVRWNGQHMTLKERPLVSRLYNFLHMTSPDVPTYPDQDVAATISSPEFEGLMAWRSPFDRSHDAVALLAVDQNKLPNFVQAFDKKQNDGQIKGDLALNTINGIRSFQVGSLYWRGSVPFWLWIGYWISNHPLVMIVVTLCVALLLAVPIGTLLRIQQKRRLKHSSTAEVSENDESEE</sequence>
<keyword evidence="11 15" id="KW-0135">Cellulose biosynthesis</keyword>
<keyword evidence="9 15" id="KW-0973">c-di-GMP</keyword>
<evidence type="ECO:0000256" key="5">
    <source>
        <dbReference type="ARBA" id="ARBA00011437"/>
    </source>
</evidence>
<dbReference type="NCBIfam" id="NF008323">
    <property type="entry name" value="PRK11114.1-1"/>
    <property type="match status" value="1"/>
</dbReference>
<feature type="transmembrane region" description="Helical" evidence="15">
    <location>
        <begin position="729"/>
        <end position="750"/>
    </location>
</feature>
<evidence type="ECO:0000256" key="12">
    <source>
        <dbReference type="ARBA" id="ARBA00022989"/>
    </source>
</evidence>
<dbReference type="PANTHER" id="PTHR39083">
    <property type="entry name" value="CYCLIC DI-GMP-BINDING PROTEIN"/>
    <property type="match status" value="1"/>
</dbReference>
<evidence type="ECO:0000313" key="17">
    <source>
        <dbReference type="Proteomes" id="UP000316887"/>
    </source>
</evidence>
<keyword evidence="13 15" id="KW-0472">Membrane</keyword>
<protein>
    <recommendedName>
        <fullName evidence="6 15">Cyclic di-GMP-binding protein</fullName>
    </recommendedName>
    <alternativeName>
        <fullName evidence="14 15">Cellulose synthase regulatory subunit</fullName>
    </alternativeName>
</protein>
<keyword evidence="12 15" id="KW-1133">Transmembrane helix</keyword>
<evidence type="ECO:0000256" key="4">
    <source>
        <dbReference type="ARBA" id="ARBA00010714"/>
    </source>
</evidence>
<evidence type="ECO:0000256" key="8">
    <source>
        <dbReference type="ARBA" id="ARBA00022519"/>
    </source>
</evidence>
<dbReference type="RefSeq" id="WP_260432118.1">
    <property type="nucleotide sequence ID" value="NZ_VFOF01000001.1"/>
</dbReference>
<comment type="similarity">
    <text evidence="4 15">Belongs to the AcsB/BcsB family.</text>
</comment>
<comment type="subcellular location">
    <subcellularLocation>
        <location evidence="2">Cell inner membrane</location>
        <topology evidence="2">Single-pass membrane protein</topology>
    </subcellularLocation>
</comment>
<evidence type="ECO:0000256" key="13">
    <source>
        <dbReference type="ARBA" id="ARBA00023136"/>
    </source>
</evidence>
<evidence type="ECO:0000256" key="2">
    <source>
        <dbReference type="ARBA" id="ARBA00004377"/>
    </source>
</evidence>
<dbReference type="GO" id="GO:0030244">
    <property type="term" value="P:cellulose biosynthetic process"/>
    <property type="evidence" value="ECO:0007669"/>
    <property type="project" value="UniProtKB-KW"/>
</dbReference>
<dbReference type="PANTHER" id="PTHR39083:SF1">
    <property type="entry name" value="CYCLIC DI-GMP-BINDING PROTEIN"/>
    <property type="match status" value="1"/>
</dbReference>
<comment type="caution">
    <text evidence="16">The sequence shown here is derived from an EMBL/GenBank/DDBJ whole genome shotgun (WGS) entry which is preliminary data.</text>
</comment>
<comment type="function">
    <text evidence="1 15">Binds the cellulose synthase activator, bis-(3'-5') cyclic diguanylic acid (c-di-GMP).</text>
</comment>
<keyword evidence="15" id="KW-0732">Signal</keyword>
<reference evidence="16 17" key="1">
    <citation type="submission" date="2019-06" db="EMBL/GenBank/DDBJ databases">
        <title>Genome sequencing of Zymomonas mobilis strains for genetic engineering and biofuel applications.</title>
        <authorList>
            <person name="Teravest M."/>
        </authorList>
    </citation>
    <scope>NUCLEOTIDE SEQUENCE [LARGE SCALE GENOMIC DNA]</scope>
    <source>
        <strain evidence="16 17">AN0101</strain>
    </source>
</reference>
<dbReference type="NCBIfam" id="NF008331">
    <property type="entry name" value="PRK11114.2-5"/>
    <property type="match status" value="1"/>
</dbReference>
<dbReference type="InterPro" id="IPR003920">
    <property type="entry name" value="Cell_synth_B"/>
</dbReference>
<dbReference type="PRINTS" id="PR01440">
    <property type="entry name" value="CELLSNTHASEB"/>
</dbReference>
<evidence type="ECO:0000256" key="1">
    <source>
        <dbReference type="ARBA" id="ARBA00002057"/>
    </source>
</evidence>
<keyword evidence="7 15" id="KW-1003">Cell membrane</keyword>
<gene>
    <name evidence="16" type="ORF">FBY58_1057</name>
</gene>
<evidence type="ECO:0000256" key="7">
    <source>
        <dbReference type="ARBA" id="ARBA00022475"/>
    </source>
</evidence>
<evidence type="ECO:0000256" key="3">
    <source>
        <dbReference type="ARBA" id="ARBA00005186"/>
    </source>
</evidence>
<evidence type="ECO:0000256" key="11">
    <source>
        <dbReference type="ARBA" id="ARBA00022916"/>
    </source>
</evidence>
<dbReference type="GO" id="GO:0005886">
    <property type="term" value="C:plasma membrane"/>
    <property type="evidence" value="ECO:0007669"/>
    <property type="project" value="UniProtKB-SubCell"/>
</dbReference>
<proteinExistence type="inferred from homology"/>
<dbReference type="AlphaFoldDB" id="A0A542W1K5"/>
<organism evidence="16 17">
    <name type="scientific">Zymomonas mobilis</name>
    <dbReference type="NCBI Taxonomy" id="542"/>
    <lineage>
        <taxon>Bacteria</taxon>
        <taxon>Pseudomonadati</taxon>
        <taxon>Pseudomonadota</taxon>
        <taxon>Alphaproteobacteria</taxon>
        <taxon>Sphingomonadales</taxon>
        <taxon>Zymomonadaceae</taxon>
        <taxon>Zymomonas</taxon>
    </lineage>
</organism>
<dbReference type="Pfam" id="PF03170">
    <property type="entry name" value="BcsB"/>
    <property type="match status" value="1"/>
</dbReference>
<comment type="subunit">
    <text evidence="5 15">Tightly associated with the cellulose synthase catalytic subunit.</text>
</comment>
<evidence type="ECO:0000313" key="16">
    <source>
        <dbReference type="EMBL" id="TQL17470.1"/>
    </source>
</evidence>
<evidence type="ECO:0000256" key="15">
    <source>
        <dbReference type="RuleBase" id="RU365021"/>
    </source>
</evidence>
<evidence type="ECO:0000256" key="14">
    <source>
        <dbReference type="ARBA" id="ARBA00033444"/>
    </source>
</evidence>
<dbReference type="EMBL" id="VFOF01000001">
    <property type="protein sequence ID" value="TQL17470.1"/>
    <property type="molecule type" value="Genomic_DNA"/>
</dbReference>
<dbReference type="Proteomes" id="UP000316887">
    <property type="component" value="Unassembled WGS sequence"/>
</dbReference>
<evidence type="ECO:0000256" key="6">
    <source>
        <dbReference type="ARBA" id="ARBA00021844"/>
    </source>
</evidence>
<dbReference type="InterPro" id="IPR018513">
    <property type="entry name" value="Cell_synthase_bac"/>
</dbReference>
<accession>A0A542W1K5</accession>
<dbReference type="UniPathway" id="UPA00694"/>
<feature type="signal peptide" evidence="15">
    <location>
        <begin position="1"/>
        <end position="28"/>
    </location>
</feature>
<comment type="pathway">
    <text evidence="3 15">Glycan metabolism; bacterial cellulose biosynthesis.</text>
</comment>
<name>A0A542W1K5_ZYMMB</name>
<feature type="chain" id="PRO_5022265838" description="Cyclic di-GMP-binding protein" evidence="15">
    <location>
        <begin position="29"/>
        <end position="774"/>
    </location>
</feature>
<evidence type="ECO:0000256" key="9">
    <source>
        <dbReference type="ARBA" id="ARBA00022636"/>
    </source>
</evidence>
<dbReference type="GO" id="GO:0006011">
    <property type="term" value="P:UDP-alpha-D-glucose metabolic process"/>
    <property type="evidence" value="ECO:0007669"/>
    <property type="project" value="InterPro"/>
</dbReference>
<keyword evidence="8 15" id="KW-0997">Cell inner membrane</keyword>
<keyword evidence="10 15" id="KW-0812">Transmembrane</keyword>